<gene>
    <name evidence="2" type="ORF">CVLEPA_LOCUS28877</name>
</gene>
<dbReference type="PANTHER" id="PTHR43143:SF1">
    <property type="entry name" value="SERINE_THREONINE-PROTEIN PHOSPHATASE CPPED1"/>
    <property type="match status" value="1"/>
</dbReference>
<dbReference type="Gene3D" id="3.60.21.10">
    <property type="match status" value="1"/>
</dbReference>
<evidence type="ECO:0000259" key="1">
    <source>
        <dbReference type="Pfam" id="PF00149"/>
    </source>
</evidence>
<organism evidence="2 3">
    <name type="scientific">Clavelina lepadiformis</name>
    <name type="common">Light-bulb sea squirt</name>
    <name type="synonym">Ascidia lepadiformis</name>
    <dbReference type="NCBI Taxonomy" id="159417"/>
    <lineage>
        <taxon>Eukaryota</taxon>
        <taxon>Metazoa</taxon>
        <taxon>Chordata</taxon>
        <taxon>Tunicata</taxon>
        <taxon>Ascidiacea</taxon>
        <taxon>Aplousobranchia</taxon>
        <taxon>Clavelinidae</taxon>
        <taxon>Clavelina</taxon>
    </lineage>
</organism>
<name>A0ABP0GWZ6_CLALP</name>
<evidence type="ECO:0000313" key="3">
    <source>
        <dbReference type="Proteomes" id="UP001642483"/>
    </source>
</evidence>
<dbReference type="EMBL" id="CAWYQH010000152">
    <property type="protein sequence ID" value="CAK8695628.1"/>
    <property type="molecule type" value="Genomic_DNA"/>
</dbReference>
<reference evidence="2 3" key="1">
    <citation type="submission" date="2024-02" db="EMBL/GenBank/DDBJ databases">
        <authorList>
            <person name="Daric V."/>
            <person name="Darras S."/>
        </authorList>
    </citation>
    <scope>NUCLEOTIDE SEQUENCE [LARGE SCALE GENOMIC DNA]</scope>
</reference>
<dbReference type="SUPFAM" id="SSF56300">
    <property type="entry name" value="Metallo-dependent phosphatases"/>
    <property type="match status" value="1"/>
</dbReference>
<proteinExistence type="predicted"/>
<protein>
    <recommendedName>
        <fullName evidence="1">Calcineurin-like phosphoesterase domain-containing protein</fullName>
    </recommendedName>
</protein>
<dbReference type="InterPro" id="IPR004843">
    <property type="entry name" value="Calcineurin-like_PHP"/>
</dbReference>
<dbReference type="Proteomes" id="UP001642483">
    <property type="component" value="Unassembled WGS sequence"/>
</dbReference>
<sequence length="300" mass="33988">MNNEFIKVEHHEAAGFTKDEQGKWVEPYKFIFIADPQPGLIDVCHKGDGSKWQAEILNMNEAVTAINKMQPRPKFLLIGGDITNAFPGRQYHPEQVRDVRQAFSSLDSTIPMFVASGNHDLDDKPTMKTMEIYRQSFGDEYYTFWFGGVFYIVISSQCIVSPDGTGSLYQVQEAWLEEQLEMALSSSCKHVVLFMHIPPFADHPDEPDFYFSIPKDHRFKLLEQFADAGIKKVFSGHLHRNAGGVWTRKNPDESVSKVEVVASSSLGQQLGQDKAGVRVVRVLEKEITHSYYPLAEIPSQ</sequence>
<dbReference type="InterPro" id="IPR051918">
    <property type="entry name" value="STPP_CPPED1"/>
</dbReference>
<evidence type="ECO:0000313" key="2">
    <source>
        <dbReference type="EMBL" id="CAK8695628.1"/>
    </source>
</evidence>
<accession>A0ABP0GWZ6</accession>
<dbReference type="Pfam" id="PF00149">
    <property type="entry name" value="Metallophos"/>
    <property type="match status" value="1"/>
</dbReference>
<dbReference type="InterPro" id="IPR029052">
    <property type="entry name" value="Metallo-depent_PP-like"/>
</dbReference>
<comment type="caution">
    <text evidence="2">The sequence shown here is derived from an EMBL/GenBank/DDBJ whole genome shotgun (WGS) entry which is preliminary data.</text>
</comment>
<keyword evidence="3" id="KW-1185">Reference proteome</keyword>
<dbReference type="PANTHER" id="PTHR43143">
    <property type="entry name" value="METALLOPHOSPHOESTERASE, CALCINEURIN SUPERFAMILY"/>
    <property type="match status" value="1"/>
</dbReference>
<feature type="domain" description="Calcineurin-like phosphoesterase" evidence="1">
    <location>
        <begin position="29"/>
        <end position="240"/>
    </location>
</feature>